<dbReference type="AlphaFoldDB" id="A0A8H5JQ19"/>
<protein>
    <submittedName>
        <fullName evidence="1">Uncharacterized protein</fullName>
    </submittedName>
</protein>
<proteinExistence type="predicted"/>
<organism evidence="1 2">
    <name type="scientific">Fusarium phyllophilum</name>
    <dbReference type="NCBI Taxonomy" id="47803"/>
    <lineage>
        <taxon>Eukaryota</taxon>
        <taxon>Fungi</taxon>
        <taxon>Dikarya</taxon>
        <taxon>Ascomycota</taxon>
        <taxon>Pezizomycotina</taxon>
        <taxon>Sordariomycetes</taxon>
        <taxon>Hypocreomycetidae</taxon>
        <taxon>Hypocreales</taxon>
        <taxon>Nectriaceae</taxon>
        <taxon>Fusarium</taxon>
        <taxon>Fusarium fujikuroi species complex</taxon>
    </lineage>
</organism>
<evidence type="ECO:0000313" key="2">
    <source>
        <dbReference type="Proteomes" id="UP000582016"/>
    </source>
</evidence>
<accession>A0A8H5JQ19</accession>
<evidence type="ECO:0000313" key="1">
    <source>
        <dbReference type="EMBL" id="KAF5558050.1"/>
    </source>
</evidence>
<dbReference type="OrthoDB" id="5080868at2759"/>
<comment type="caution">
    <text evidence="1">The sequence shown here is derived from an EMBL/GenBank/DDBJ whole genome shotgun (WGS) entry which is preliminary data.</text>
</comment>
<reference evidence="1 2" key="1">
    <citation type="submission" date="2020-05" db="EMBL/GenBank/DDBJ databases">
        <title>Identification and distribution of gene clusters putatively required for synthesis of sphingolipid metabolism inhibitors in phylogenetically diverse species of the filamentous fungus Fusarium.</title>
        <authorList>
            <person name="Kim H.-S."/>
            <person name="Busman M."/>
            <person name="Brown D.W."/>
            <person name="Divon H."/>
            <person name="Uhlig S."/>
            <person name="Proctor R.H."/>
        </authorList>
    </citation>
    <scope>NUCLEOTIDE SEQUENCE [LARGE SCALE GENOMIC DNA]</scope>
    <source>
        <strain evidence="1 2">NRRL 13617</strain>
    </source>
</reference>
<name>A0A8H5JQ19_9HYPO</name>
<dbReference type="EMBL" id="JAAOAQ010000272">
    <property type="protein sequence ID" value="KAF5558050.1"/>
    <property type="molecule type" value="Genomic_DNA"/>
</dbReference>
<gene>
    <name evidence="1" type="ORF">FPHYL_7507</name>
</gene>
<dbReference type="Proteomes" id="UP000582016">
    <property type="component" value="Unassembled WGS sequence"/>
</dbReference>
<sequence length="225" mass="25780">MDPSHAEELPKPLDPPIGWPLCYRTDKEGITDYNTFVNEWNTWASQDPNEDKDKWGEALGFIHYESKRHSFCHKVAQAATEELKGEPRYENHSRAARALQGWYPRSLVLNGILPYNQDGASFDAAEFKLLRSKIPFPTSAFPRLSWTLFFWSDPEGAATSLRRDEWIDVKTAIETDLERCPFVHSNTIQYLCLDPLVVEERRELVPGQLPPIPKALRHPSGQSTT</sequence>
<keyword evidence="2" id="KW-1185">Reference proteome</keyword>